<dbReference type="InterPro" id="IPR001077">
    <property type="entry name" value="COMT_C"/>
</dbReference>
<keyword evidence="1" id="KW-0489">Methyltransferase</keyword>
<dbReference type="InterPro" id="IPR036388">
    <property type="entry name" value="WH-like_DNA-bd_sf"/>
</dbReference>
<dbReference type="VEuPathDB" id="FungiDB:MMYC01_208877"/>
<evidence type="ECO:0000313" key="6">
    <source>
        <dbReference type="EMBL" id="KXX74556.1"/>
    </source>
</evidence>
<feature type="compositionally biased region" description="Polar residues" evidence="4">
    <location>
        <begin position="57"/>
        <end position="82"/>
    </location>
</feature>
<feature type="region of interest" description="Disordered" evidence="4">
    <location>
        <begin position="534"/>
        <end position="570"/>
    </location>
</feature>
<feature type="region of interest" description="Disordered" evidence="4">
    <location>
        <begin position="56"/>
        <end position="82"/>
    </location>
</feature>
<reference evidence="6 7" key="1">
    <citation type="journal article" date="2016" name="Genome Announc.">
        <title>Genome Sequence of Madurella mycetomatis mm55, Isolated from a Human Mycetoma Case in Sudan.</title>
        <authorList>
            <person name="Smit S."/>
            <person name="Derks M.F."/>
            <person name="Bervoets S."/>
            <person name="Fahal A."/>
            <person name="van Leeuwen W."/>
            <person name="van Belkum A."/>
            <person name="van de Sande W.W."/>
        </authorList>
    </citation>
    <scope>NUCLEOTIDE SEQUENCE [LARGE SCALE GENOMIC DNA]</scope>
    <source>
        <strain evidence="7">mm55</strain>
    </source>
</reference>
<accession>A0A175VSQ6</accession>
<keyword evidence="2" id="KW-0808">Transferase</keyword>
<evidence type="ECO:0000313" key="7">
    <source>
        <dbReference type="Proteomes" id="UP000078237"/>
    </source>
</evidence>
<evidence type="ECO:0000256" key="1">
    <source>
        <dbReference type="ARBA" id="ARBA00022603"/>
    </source>
</evidence>
<dbReference type="InterPro" id="IPR029063">
    <property type="entry name" value="SAM-dependent_MTases_sf"/>
</dbReference>
<dbReference type="Gene3D" id="3.40.50.150">
    <property type="entry name" value="Vaccinia Virus protein VP39"/>
    <property type="match status" value="1"/>
</dbReference>
<dbReference type="Pfam" id="PF00891">
    <property type="entry name" value="Methyltransf_2"/>
    <property type="match status" value="1"/>
</dbReference>
<evidence type="ECO:0000256" key="4">
    <source>
        <dbReference type="SAM" id="MobiDB-lite"/>
    </source>
</evidence>
<proteinExistence type="predicted"/>
<sequence length="587" mass="64366">ALVMMGRFRLSSWFDRSSTPSAVAGTKKVEAEAEAEAKKQNRRSFSLLSVSLRTKDSQTNGAAASSSMLSRTEADSTQSPSRMTALAQTIARETEALEAYMRDNNLRMPSFGEDAPADFPTLPADVLRSRQDIIFATKELGLLAHGARESMRWGIWEASAFLDVLALTTLNHYGIAKLVPPGSTITLGELQTKTTLDPINLARLLRLAMTNGIFREPSPGVIAHTAASRVLAEDENMRAWVGFNGEDIFRASAHVVQALTTYPEATSLTRAGFQFGFDTVDKEPMFATFGKDPERARRMGRAMASLTGGEGYEPSYFVDVEKGGYDLTDVDAAGGTFVDIGGSHGFMCVDLAKRYKNMRFVVQDLQKTVDSAPKPICADPQVAERITLLAHDFFTEQVTKDADVYYFRWIIHNYSTPYAVRILKNLIPALKPGARIVINDHCLREPGQENPWDERVMRRMDVVMLALLNAQERTEAEFRELFKAAGDGFVFKGVTRPKGCRMSIVEAVWHPDAPAPALAPELEVSAMEQPIAAEETIPEKTKAEEAKAEEAKAEEAKAEEAKAGETKAANGEIKAANGEIRAGEAKA</sequence>
<keyword evidence="3" id="KW-0949">S-adenosyl-L-methionine</keyword>
<dbReference type="GO" id="GO:0008171">
    <property type="term" value="F:O-methyltransferase activity"/>
    <property type="evidence" value="ECO:0007669"/>
    <property type="project" value="InterPro"/>
</dbReference>
<dbReference type="Proteomes" id="UP000078237">
    <property type="component" value="Unassembled WGS sequence"/>
</dbReference>
<dbReference type="AlphaFoldDB" id="A0A175VSQ6"/>
<evidence type="ECO:0000259" key="5">
    <source>
        <dbReference type="Pfam" id="PF00891"/>
    </source>
</evidence>
<dbReference type="GO" id="GO:0032259">
    <property type="term" value="P:methylation"/>
    <property type="evidence" value="ECO:0007669"/>
    <property type="project" value="UniProtKB-KW"/>
</dbReference>
<dbReference type="SUPFAM" id="SSF53335">
    <property type="entry name" value="S-adenosyl-L-methionine-dependent methyltransferases"/>
    <property type="match status" value="1"/>
</dbReference>
<name>A0A175VSQ6_9PEZI</name>
<gene>
    <name evidence="6" type="ORF">MMYC01_208877</name>
</gene>
<organism evidence="6 7">
    <name type="scientific">Madurella mycetomatis</name>
    <dbReference type="NCBI Taxonomy" id="100816"/>
    <lineage>
        <taxon>Eukaryota</taxon>
        <taxon>Fungi</taxon>
        <taxon>Dikarya</taxon>
        <taxon>Ascomycota</taxon>
        <taxon>Pezizomycotina</taxon>
        <taxon>Sordariomycetes</taxon>
        <taxon>Sordariomycetidae</taxon>
        <taxon>Sordariales</taxon>
        <taxon>Sordariales incertae sedis</taxon>
        <taxon>Madurella</taxon>
    </lineage>
</organism>
<dbReference type="Gene3D" id="1.10.10.10">
    <property type="entry name" value="Winged helix-like DNA-binding domain superfamily/Winged helix DNA-binding domain"/>
    <property type="match status" value="1"/>
</dbReference>
<dbReference type="OrthoDB" id="1606438at2759"/>
<comment type="caution">
    <text evidence="6">The sequence shown here is derived from an EMBL/GenBank/DDBJ whole genome shotgun (WGS) entry which is preliminary data.</text>
</comment>
<dbReference type="PANTHER" id="PTHR43712">
    <property type="entry name" value="PUTATIVE (AFU_ORTHOLOGUE AFUA_4G14580)-RELATED"/>
    <property type="match status" value="1"/>
</dbReference>
<dbReference type="EMBL" id="LCTW02000340">
    <property type="protein sequence ID" value="KXX74556.1"/>
    <property type="molecule type" value="Genomic_DNA"/>
</dbReference>
<dbReference type="InterPro" id="IPR016461">
    <property type="entry name" value="COMT-like"/>
</dbReference>
<keyword evidence="7" id="KW-1185">Reference proteome</keyword>
<dbReference type="PANTHER" id="PTHR43712:SF16">
    <property type="entry name" value="O-METHYLTRANSFERASE ELCB"/>
    <property type="match status" value="1"/>
</dbReference>
<evidence type="ECO:0000256" key="2">
    <source>
        <dbReference type="ARBA" id="ARBA00022679"/>
    </source>
</evidence>
<feature type="compositionally biased region" description="Basic and acidic residues" evidence="4">
    <location>
        <begin position="537"/>
        <end position="565"/>
    </location>
</feature>
<dbReference type="InterPro" id="IPR036390">
    <property type="entry name" value="WH_DNA-bd_sf"/>
</dbReference>
<evidence type="ECO:0000256" key="3">
    <source>
        <dbReference type="ARBA" id="ARBA00022691"/>
    </source>
</evidence>
<dbReference type="SUPFAM" id="SSF46785">
    <property type="entry name" value="Winged helix' DNA-binding domain"/>
    <property type="match status" value="1"/>
</dbReference>
<feature type="non-terminal residue" evidence="6">
    <location>
        <position position="1"/>
    </location>
</feature>
<protein>
    <submittedName>
        <fullName evidence="6">6-hydroxytryprostatin B O-methyltransferase</fullName>
    </submittedName>
</protein>
<dbReference type="PROSITE" id="PS51683">
    <property type="entry name" value="SAM_OMT_II"/>
    <property type="match status" value="1"/>
</dbReference>
<feature type="domain" description="O-methyltransferase C-terminal" evidence="5">
    <location>
        <begin position="336"/>
        <end position="486"/>
    </location>
</feature>